<proteinExistence type="predicted"/>
<reference evidence="1" key="1">
    <citation type="journal article" date="2021" name="Proc. Natl. Acad. Sci. U.S.A.">
        <title>A Catalog of Tens of Thousands of Viruses from Human Metagenomes Reveals Hidden Associations with Chronic Diseases.</title>
        <authorList>
            <person name="Tisza M.J."/>
            <person name="Buck C.B."/>
        </authorList>
    </citation>
    <scope>NUCLEOTIDE SEQUENCE</scope>
    <source>
        <strain evidence="1">CtYsL76</strain>
    </source>
</reference>
<dbReference type="EMBL" id="BK015689">
    <property type="protein sequence ID" value="DAE20020.1"/>
    <property type="molecule type" value="Genomic_DNA"/>
</dbReference>
<protein>
    <submittedName>
        <fullName evidence="1">Uncharacterized protein</fullName>
    </submittedName>
</protein>
<accession>A0A8S5QN28</accession>
<evidence type="ECO:0000313" key="1">
    <source>
        <dbReference type="EMBL" id="DAE20020.1"/>
    </source>
</evidence>
<sequence>MIFRLDRSLDLEFPKKAYGLFLDLTTDSNGTPGIMLFTFKGGELIHNTITGVGGATGLASGEVSSPVAGARIVN</sequence>
<name>A0A8S5QN28_9CAUD</name>
<organism evidence="1">
    <name type="scientific">CrAss-like virus sp. ctYsL76</name>
    <dbReference type="NCBI Taxonomy" id="2826826"/>
    <lineage>
        <taxon>Viruses</taxon>
        <taxon>Duplodnaviria</taxon>
        <taxon>Heunggongvirae</taxon>
        <taxon>Uroviricota</taxon>
        <taxon>Caudoviricetes</taxon>
        <taxon>Crassvirales</taxon>
    </lineage>
</organism>